<gene>
    <name evidence="2" type="ORF">H8702_00930</name>
</gene>
<dbReference type="Gene3D" id="3.40.630.30">
    <property type="match status" value="1"/>
</dbReference>
<comment type="caution">
    <text evidence="2">The sequence shown here is derived from an EMBL/GenBank/DDBJ whole genome shotgun (WGS) entry which is preliminary data.</text>
</comment>
<sequence>MHHKGTCALETSRLVLRRFEEADAQAAFENWLSDLEAARYMRWDAYQTVEQGRAFLREVEKSYQREDFYHWAITQKRENQVIGAIGLLVHEYDSVAEVSYCLGRAFWGRGIAAEALRRVLSFALLEVGLNRVEAYHSVNNPASGRVMKKAGMCLEGHSRQKYRSHQGFEDCDLYGMIREDLLICKE</sequence>
<evidence type="ECO:0000313" key="2">
    <source>
        <dbReference type="EMBL" id="MBC8609683.1"/>
    </source>
</evidence>
<dbReference type="PANTHER" id="PTHR43792">
    <property type="entry name" value="GNAT FAMILY, PUTATIVE (AFU_ORTHOLOGUE AFUA_3G00765)-RELATED-RELATED"/>
    <property type="match status" value="1"/>
</dbReference>
<dbReference type="SUPFAM" id="SSF55729">
    <property type="entry name" value="Acyl-CoA N-acyltransferases (Nat)"/>
    <property type="match status" value="1"/>
</dbReference>
<dbReference type="PANTHER" id="PTHR43792:SF1">
    <property type="entry name" value="N-ACETYLTRANSFERASE DOMAIN-CONTAINING PROTEIN"/>
    <property type="match status" value="1"/>
</dbReference>
<keyword evidence="3" id="KW-1185">Reference proteome</keyword>
<dbReference type="InterPro" id="IPR051531">
    <property type="entry name" value="N-acetyltransferase"/>
</dbReference>
<reference evidence="2" key="1">
    <citation type="submission" date="2020-08" db="EMBL/GenBank/DDBJ databases">
        <title>Genome public.</title>
        <authorList>
            <person name="Liu C."/>
            <person name="Sun Q."/>
        </authorList>
    </citation>
    <scope>NUCLEOTIDE SEQUENCE</scope>
    <source>
        <strain evidence="2">NSJ-15</strain>
    </source>
</reference>
<feature type="domain" description="N-acetyltransferase" evidence="1">
    <location>
        <begin position="14"/>
        <end position="174"/>
    </location>
</feature>
<dbReference type="InterPro" id="IPR016181">
    <property type="entry name" value="Acyl_CoA_acyltransferase"/>
</dbReference>
<evidence type="ECO:0000313" key="3">
    <source>
        <dbReference type="Proteomes" id="UP000632659"/>
    </source>
</evidence>
<dbReference type="Pfam" id="PF13302">
    <property type="entry name" value="Acetyltransf_3"/>
    <property type="match status" value="1"/>
</dbReference>
<organism evidence="2 3">
    <name type="scientific">Massiliimalia timonensis</name>
    <dbReference type="NCBI Taxonomy" id="1987501"/>
    <lineage>
        <taxon>Bacteria</taxon>
        <taxon>Bacillati</taxon>
        <taxon>Bacillota</taxon>
        <taxon>Clostridia</taxon>
        <taxon>Eubacteriales</taxon>
        <taxon>Oscillospiraceae</taxon>
        <taxon>Massiliimalia</taxon>
    </lineage>
</organism>
<dbReference type="RefSeq" id="WP_093988124.1">
    <property type="nucleotide sequence ID" value="NZ_FYDD01000003.1"/>
</dbReference>
<dbReference type="OrthoDB" id="9785602at2"/>
<name>A0A8J6P9S8_9FIRM</name>
<dbReference type="EMBL" id="JACRTL010000001">
    <property type="protein sequence ID" value="MBC8609683.1"/>
    <property type="molecule type" value="Genomic_DNA"/>
</dbReference>
<dbReference type="GO" id="GO:0016747">
    <property type="term" value="F:acyltransferase activity, transferring groups other than amino-acyl groups"/>
    <property type="evidence" value="ECO:0007669"/>
    <property type="project" value="InterPro"/>
</dbReference>
<evidence type="ECO:0000259" key="1">
    <source>
        <dbReference type="PROSITE" id="PS51186"/>
    </source>
</evidence>
<accession>A0A8J6P9S8</accession>
<protein>
    <submittedName>
        <fullName evidence="2">GNAT family N-acetyltransferase</fullName>
    </submittedName>
</protein>
<dbReference type="InterPro" id="IPR000182">
    <property type="entry name" value="GNAT_dom"/>
</dbReference>
<proteinExistence type="predicted"/>
<dbReference type="PROSITE" id="PS51186">
    <property type="entry name" value="GNAT"/>
    <property type="match status" value="1"/>
</dbReference>
<dbReference type="AlphaFoldDB" id="A0A8J6P9S8"/>
<dbReference type="Proteomes" id="UP000632659">
    <property type="component" value="Unassembled WGS sequence"/>
</dbReference>